<dbReference type="Pfam" id="PF04191">
    <property type="entry name" value="PEMT"/>
    <property type="match status" value="1"/>
</dbReference>
<evidence type="ECO:0000313" key="6">
    <source>
        <dbReference type="EMBL" id="THE65542.1"/>
    </source>
</evidence>
<evidence type="ECO:0000256" key="5">
    <source>
        <dbReference type="SAM" id="Phobius"/>
    </source>
</evidence>
<dbReference type="OrthoDB" id="148346at2157"/>
<evidence type="ECO:0000256" key="2">
    <source>
        <dbReference type="ARBA" id="ARBA00022692"/>
    </source>
</evidence>
<organism evidence="6 7">
    <name type="scientific">Salinadaptatus halalkaliphilus</name>
    <dbReference type="NCBI Taxonomy" id="2419781"/>
    <lineage>
        <taxon>Archaea</taxon>
        <taxon>Methanobacteriati</taxon>
        <taxon>Methanobacteriota</taxon>
        <taxon>Stenosarchaea group</taxon>
        <taxon>Halobacteria</taxon>
        <taxon>Halobacteriales</taxon>
        <taxon>Natrialbaceae</taxon>
        <taxon>Salinadaptatus</taxon>
    </lineage>
</organism>
<dbReference type="Gene3D" id="1.20.120.1630">
    <property type="match status" value="1"/>
</dbReference>
<gene>
    <name evidence="6" type="ORF">D8Y22_06920</name>
</gene>
<dbReference type="GO" id="GO:0008168">
    <property type="term" value="F:methyltransferase activity"/>
    <property type="evidence" value="ECO:0007669"/>
    <property type="project" value="UniProtKB-KW"/>
</dbReference>
<protein>
    <submittedName>
        <fullName evidence="6">Isoprenylcysteine carboxylmethyltransferase family protein</fullName>
    </submittedName>
</protein>
<name>A0A4S3TMT4_9EURY</name>
<dbReference type="GO" id="GO:0032259">
    <property type="term" value="P:methylation"/>
    <property type="evidence" value="ECO:0007669"/>
    <property type="project" value="UniProtKB-KW"/>
</dbReference>
<evidence type="ECO:0000313" key="7">
    <source>
        <dbReference type="Proteomes" id="UP000318864"/>
    </source>
</evidence>
<comment type="caution">
    <text evidence="6">The sequence shown here is derived from an EMBL/GenBank/DDBJ whole genome shotgun (WGS) entry which is preliminary data.</text>
</comment>
<comment type="subcellular location">
    <subcellularLocation>
        <location evidence="1">Endomembrane system</location>
        <topology evidence="1">Multi-pass membrane protein</topology>
    </subcellularLocation>
</comment>
<dbReference type="GO" id="GO:0012505">
    <property type="term" value="C:endomembrane system"/>
    <property type="evidence" value="ECO:0007669"/>
    <property type="project" value="UniProtKB-SubCell"/>
</dbReference>
<keyword evidence="3 5" id="KW-1133">Transmembrane helix</keyword>
<keyword evidence="7" id="KW-1185">Reference proteome</keyword>
<keyword evidence="6" id="KW-0489">Methyltransferase</keyword>
<feature type="transmembrane region" description="Helical" evidence="5">
    <location>
        <begin position="6"/>
        <end position="25"/>
    </location>
</feature>
<keyword evidence="4 5" id="KW-0472">Membrane</keyword>
<dbReference type="Proteomes" id="UP000318864">
    <property type="component" value="Unassembled WGS sequence"/>
</dbReference>
<dbReference type="PANTHER" id="PTHR12714">
    <property type="entry name" value="PROTEIN-S ISOPRENYLCYSTEINE O-METHYLTRANSFERASE"/>
    <property type="match status" value="1"/>
</dbReference>
<evidence type="ECO:0000256" key="3">
    <source>
        <dbReference type="ARBA" id="ARBA00022989"/>
    </source>
</evidence>
<dbReference type="AlphaFoldDB" id="A0A4S3TMT4"/>
<sequence>MTETLEWVLLGAGLGAMLANLAGVVSSIRGWTSYYPLGEKDWRFTVFWGLAHVSNGALLGLAYIQFGELGLPWWAFPVGLVLFVGGFAIVIVATSDLGVSQTQGITDGLRTDRLYRYSRNPQYVGYIPVTIGYVLFTDAPFVVPICAVWLVWWFVLPFAEEPWLRDQFGHEYEQYAEQIPRFVGGNTVRRLLTDAGMKGKNNK</sequence>
<dbReference type="RefSeq" id="WP_141463975.1">
    <property type="nucleotide sequence ID" value="NZ_RBZW01000019.1"/>
</dbReference>
<accession>A0A4S3TMT4</accession>
<feature type="transmembrane region" description="Helical" evidence="5">
    <location>
        <begin position="72"/>
        <end position="93"/>
    </location>
</feature>
<evidence type="ECO:0000256" key="4">
    <source>
        <dbReference type="ARBA" id="ARBA00023136"/>
    </source>
</evidence>
<dbReference type="InterPro" id="IPR007318">
    <property type="entry name" value="Phopholipid_MeTrfase"/>
</dbReference>
<proteinExistence type="predicted"/>
<feature type="transmembrane region" description="Helical" evidence="5">
    <location>
        <begin position="46"/>
        <end position="66"/>
    </location>
</feature>
<keyword evidence="6" id="KW-0808">Transferase</keyword>
<dbReference type="PANTHER" id="PTHR12714:SF9">
    <property type="entry name" value="PROTEIN-S-ISOPRENYLCYSTEINE O-METHYLTRANSFERASE"/>
    <property type="match status" value="1"/>
</dbReference>
<evidence type="ECO:0000256" key="1">
    <source>
        <dbReference type="ARBA" id="ARBA00004127"/>
    </source>
</evidence>
<reference evidence="6 7" key="1">
    <citation type="submission" date="2018-10" db="EMBL/GenBank/DDBJ databases">
        <title>Natronolimnobius sp. XQ-INN 246 isolated from Inner Mongolia Autonomous Region of China.</title>
        <authorList>
            <person name="Xue Q."/>
        </authorList>
    </citation>
    <scope>NUCLEOTIDE SEQUENCE [LARGE SCALE GENOMIC DNA]</scope>
    <source>
        <strain evidence="6 7">XQ-INN 246</strain>
    </source>
</reference>
<dbReference type="EMBL" id="RBZW01000019">
    <property type="protein sequence ID" value="THE65542.1"/>
    <property type="molecule type" value="Genomic_DNA"/>
</dbReference>
<feature type="transmembrane region" description="Helical" evidence="5">
    <location>
        <begin position="123"/>
        <end position="155"/>
    </location>
</feature>
<keyword evidence="2 5" id="KW-0812">Transmembrane</keyword>